<proteinExistence type="predicted"/>
<comment type="caution">
    <text evidence="1">The sequence shown here is derived from an EMBL/GenBank/DDBJ whole genome shotgun (WGS) entry which is preliminary data.</text>
</comment>
<gene>
    <name evidence="1" type="ORF">NG800_016880</name>
</gene>
<sequence length="388" mass="45124">MKKATVILFVISVLILLFVDRCTTINLTTADIFRPSNYNDFKELPKRPQSQNYEIVSAQGEFPLLYNSSQNEFYLSNGKGLTKYDGAGNLIFTNDLSYEEYTSTFDFSNFVPYVFAKNGVYDYSGEKLVYSRFSEILNANNEMDDKDFKSIFESHYKNAELVIYDNDRNIESDRDCLPMYFMSKGKWTLMFTQKGDYRFTHQGNGDIDNDTIGKIDFLGFPAKFADKGLMVLKDSKNGIYSINKFGREKITDDYLNTFYTQILKERKMDYQTDDEIKLLSRRKEEYYSTGNIFSLPSWVSPSFMNTGYFKLTYRGENIFFKEKAIKLFSDPKVQNDLYLFELPKKSRSRSKIAFVLYELNVGGYMNDSTGIVEPIIKNTGLYLIKPKK</sequence>
<dbReference type="EMBL" id="JAMXLT020000036">
    <property type="protein sequence ID" value="MDW8550605.1"/>
    <property type="molecule type" value="Genomic_DNA"/>
</dbReference>
<organism evidence="1 2">
    <name type="scientific">Epilithonimonas ginsengisoli</name>
    <dbReference type="NCBI Taxonomy" id="1245592"/>
    <lineage>
        <taxon>Bacteria</taxon>
        <taxon>Pseudomonadati</taxon>
        <taxon>Bacteroidota</taxon>
        <taxon>Flavobacteriia</taxon>
        <taxon>Flavobacteriales</taxon>
        <taxon>Weeksellaceae</taxon>
        <taxon>Chryseobacterium group</taxon>
        <taxon>Epilithonimonas</taxon>
    </lineage>
</organism>
<protein>
    <recommendedName>
        <fullName evidence="3">6-bladed beta-propeller</fullName>
    </recommendedName>
</protein>
<evidence type="ECO:0008006" key="3">
    <source>
        <dbReference type="Google" id="ProtNLM"/>
    </source>
</evidence>
<evidence type="ECO:0000313" key="1">
    <source>
        <dbReference type="EMBL" id="MDW8550605.1"/>
    </source>
</evidence>
<keyword evidence="2" id="KW-1185">Reference proteome</keyword>
<accession>A0ABU4JLN3</accession>
<reference evidence="1 2" key="1">
    <citation type="submission" date="2023-11" db="EMBL/GenBank/DDBJ databases">
        <title>First isolation, identification, and characterization of non-pathogenic Epilithonimonas ginsengisoli isolated from diseased farmed rainbow trout (Oncorhynchus mykiss) in Chile.</title>
        <authorList>
            <person name="Miranda C.D."/>
            <person name="Irgang R."/>
            <person name="Concha C."/>
            <person name="Rojas R."/>
            <person name="Avendano R."/>
        </authorList>
    </citation>
    <scope>NUCLEOTIDE SEQUENCE [LARGE SCALE GENOMIC DNA]</scope>
    <source>
        <strain evidence="1 2">FP99</strain>
    </source>
</reference>
<dbReference type="Proteomes" id="UP001204439">
    <property type="component" value="Unassembled WGS sequence"/>
</dbReference>
<name>A0ABU4JLN3_9FLAO</name>
<evidence type="ECO:0000313" key="2">
    <source>
        <dbReference type="Proteomes" id="UP001204439"/>
    </source>
</evidence>
<dbReference type="RefSeq" id="WP_063969421.1">
    <property type="nucleotide sequence ID" value="NZ_JAMXLT020000036.1"/>
</dbReference>